<dbReference type="EMBL" id="FRCS01000001">
    <property type="protein sequence ID" value="SHM59503.1"/>
    <property type="molecule type" value="Genomic_DNA"/>
</dbReference>
<reference evidence="2 3" key="1">
    <citation type="submission" date="2016-11" db="EMBL/GenBank/DDBJ databases">
        <authorList>
            <person name="Jaros S."/>
            <person name="Januszkiewicz K."/>
            <person name="Wedrychowicz H."/>
        </authorList>
    </citation>
    <scope>NUCLEOTIDE SEQUENCE [LARGE SCALE GENOMIC DNA]</scope>
    <source>
        <strain evidence="2 3">DSM 46144</strain>
    </source>
</reference>
<dbReference type="AlphaFoldDB" id="A0A1M7K3G3"/>
<dbReference type="RefSeq" id="WP_143175026.1">
    <property type="nucleotide sequence ID" value="NZ_FRCS01000001.1"/>
</dbReference>
<feature type="region of interest" description="Disordered" evidence="1">
    <location>
        <begin position="183"/>
        <end position="205"/>
    </location>
</feature>
<feature type="compositionally biased region" description="Basic and acidic residues" evidence="1">
    <location>
        <begin position="196"/>
        <end position="205"/>
    </location>
</feature>
<dbReference type="Proteomes" id="UP000184440">
    <property type="component" value="Unassembled WGS sequence"/>
</dbReference>
<accession>A0A1M7K3G3</accession>
<proteinExistence type="predicted"/>
<organism evidence="2 3">
    <name type="scientific">Cryptosporangium aurantiacum</name>
    <dbReference type="NCBI Taxonomy" id="134849"/>
    <lineage>
        <taxon>Bacteria</taxon>
        <taxon>Bacillati</taxon>
        <taxon>Actinomycetota</taxon>
        <taxon>Actinomycetes</taxon>
        <taxon>Cryptosporangiales</taxon>
        <taxon>Cryptosporangiaceae</taxon>
        <taxon>Cryptosporangium</taxon>
    </lineage>
</organism>
<dbReference type="STRING" id="134849.SAMN05443668_101983"/>
<keyword evidence="3" id="KW-1185">Reference proteome</keyword>
<sequence>MASRSGFLQWWRQWFPKREAAQTTPDTVCDSPMTTLPMLVPARGEVFDFHLYVRLHWSSPTHSLHQLENLSHARSHTALATIRMAAWEIARMYEPGDTGPAEHAVNNRFAQGLCYDDAYGRTIRCDPTVRVLMDPRLREHLVQYRLEQAQQREEHRLGLDRARMVEERTQSWLNALRTFEGAPESVDGRMSAPNRDGSRTPEVDEAEVRQRQFLLPFAASLSDQQFAEVTTDLSETRRERAIELVQVLRAARGDHQQVGLFEFARAYDKAYEMFCQQMGLRPYSFMLADFNQGTDE</sequence>
<evidence type="ECO:0000256" key="1">
    <source>
        <dbReference type="SAM" id="MobiDB-lite"/>
    </source>
</evidence>
<evidence type="ECO:0000313" key="2">
    <source>
        <dbReference type="EMBL" id="SHM59503.1"/>
    </source>
</evidence>
<dbReference type="OrthoDB" id="3690860at2"/>
<name>A0A1M7K3G3_9ACTN</name>
<evidence type="ECO:0000313" key="3">
    <source>
        <dbReference type="Proteomes" id="UP000184440"/>
    </source>
</evidence>
<gene>
    <name evidence="2" type="ORF">SAMN05443668_101983</name>
</gene>
<protein>
    <submittedName>
        <fullName evidence="2">Uncharacterized protein</fullName>
    </submittedName>
</protein>